<reference evidence="1 2" key="1">
    <citation type="submission" date="2018-08" db="EMBL/GenBank/DDBJ databases">
        <title>Genome analysis of the thermophilic bacterium of the candidate phylum Aminicenantes from deep subsurface aquifer revealed its physiology and ecological role.</title>
        <authorList>
            <person name="Kadnikov V.V."/>
            <person name="Mardanov A.V."/>
            <person name="Beletsky A.V."/>
            <person name="Karnachuk O.V."/>
            <person name="Ravin N.V."/>
        </authorList>
    </citation>
    <scope>NUCLEOTIDE SEQUENCE [LARGE SCALE GENOMIC DNA]</scope>
    <source>
        <strain evidence="1">BY38</strain>
    </source>
</reference>
<gene>
    <name evidence="1" type="ORF">OP8BY_0226</name>
</gene>
<comment type="caution">
    <text evidence="1">The sequence shown here is derived from an EMBL/GenBank/DDBJ whole genome shotgun (WGS) entry which is preliminary data.</text>
</comment>
<sequence>MTGFLKAAMLIPSQFLILMKPLTIRYNLLKASFTVKKKLLR</sequence>
<dbReference type="AlphaFoldDB" id="A0A3E2BLG9"/>
<name>A0A3E2BLG9_9BACT</name>
<protein>
    <submittedName>
        <fullName evidence="1">Uncharacterized protein</fullName>
    </submittedName>
</protein>
<evidence type="ECO:0000313" key="1">
    <source>
        <dbReference type="EMBL" id="RFT15578.1"/>
    </source>
</evidence>
<accession>A0A3E2BLG9</accession>
<dbReference type="EMBL" id="QUAH01000008">
    <property type="protein sequence ID" value="RFT15578.1"/>
    <property type="molecule type" value="Genomic_DNA"/>
</dbReference>
<evidence type="ECO:0000313" key="2">
    <source>
        <dbReference type="Proteomes" id="UP000257323"/>
    </source>
</evidence>
<organism evidence="1 2">
    <name type="scientific">Candidatus Saccharicenans subterraneus</name>
    <dbReference type="NCBI Taxonomy" id="2508984"/>
    <lineage>
        <taxon>Bacteria</taxon>
        <taxon>Candidatus Aminicenantota</taxon>
        <taxon>Candidatus Aminicenantia</taxon>
        <taxon>Candidatus Aminicenantales</taxon>
        <taxon>Candidatus Saccharicenantaceae</taxon>
        <taxon>Candidatus Saccharicenans</taxon>
    </lineage>
</organism>
<proteinExistence type="predicted"/>
<dbReference type="Proteomes" id="UP000257323">
    <property type="component" value="Unassembled WGS sequence"/>
</dbReference>